<comment type="subcellular location">
    <subcellularLocation>
        <location evidence="1">Cell membrane</location>
        <topology evidence="1">Multi-pass membrane protein</topology>
    </subcellularLocation>
</comment>
<feature type="transmembrane region" description="Helical" evidence="6">
    <location>
        <begin position="46"/>
        <end position="66"/>
    </location>
</feature>
<feature type="transmembrane region" description="Helical" evidence="6">
    <location>
        <begin position="12"/>
        <end position="34"/>
    </location>
</feature>
<accession>A0ABZ2J535</accession>
<dbReference type="EMBL" id="CP146612">
    <property type="protein sequence ID" value="WWX24692.1"/>
    <property type="molecule type" value="Genomic_DNA"/>
</dbReference>
<sequence>MSEADLALIKDLLPLLIPIIIIELVLVVVALLDLSKRQKVKGESKVVWVLIIIFLNLIGPIIYLVWGRHGENEEGPYDSGYKN</sequence>
<evidence type="ECO:0000259" key="7">
    <source>
        <dbReference type="Pfam" id="PF13396"/>
    </source>
</evidence>
<dbReference type="Pfam" id="PF13396">
    <property type="entry name" value="PLDc_N"/>
    <property type="match status" value="1"/>
</dbReference>
<organism evidence="8 9">
    <name type="scientific">Candidatus Dehalogenimonas loeffleri</name>
    <dbReference type="NCBI Taxonomy" id="3127115"/>
    <lineage>
        <taxon>Bacteria</taxon>
        <taxon>Bacillati</taxon>
        <taxon>Chloroflexota</taxon>
        <taxon>Dehalococcoidia</taxon>
        <taxon>Dehalococcoidales</taxon>
        <taxon>Dehalococcoidaceae</taxon>
        <taxon>Dehalogenimonas</taxon>
    </lineage>
</organism>
<evidence type="ECO:0000313" key="8">
    <source>
        <dbReference type="EMBL" id="WWX24692.1"/>
    </source>
</evidence>
<feature type="domain" description="Cardiolipin synthase N-terminal" evidence="7">
    <location>
        <begin position="25"/>
        <end position="68"/>
    </location>
</feature>
<keyword evidence="5 6" id="KW-0472">Membrane</keyword>
<reference evidence="8 9" key="1">
    <citation type="submission" date="2024-03" db="EMBL/GenBank/DDBJ databases">
        <title>A Dehalogenimonas Isolated from Estuarine Sediments Dihaloeliminates Chlorinated Alkanes.</title>
        <authorList>
            <person name="Yang Y."/>
            <person name="Wang H."/>
        </authorList>
    </citation>
    <scope>NUCLEOTIDE SEQUENCE [LARGE SCALE GENOMIC DNA]</scope>
    <source>
        <strain evidence="8 9">W</strain>
    </source>
</reference>
<evidence type="ECO:0000256" key="5">
    <source>
        <dbReference type="ARBA" id="ARBA00023136"/>
    </source>
</evidence>
<evidence type="ECO:0000256" key="4">
    <source>
        <dbReference type="ARBA" id="ARBA00022989"/>
    </source>
</evidence>
<evidence type="ECO:0000256" key="1">
    <source>
        <dbReference type="ARBA" id="ARBA00004651"/>
    </source>
</evidence>
<protein>
    <submittedName>
        <fullName evidence="8">PLD nuclease N-terminal domain-containing protein</fullName>
    </submittedName>
</protein>
<gene>
    <name evidence="8" type="ORF">V8247_05335</name>
</gene>
<keyword evidence="3 6" id="KW-0812">Transmembrane</keyword>
<evidence type="ECO:0000313" key="9">
    <source>
        <dbReference type="Proteomes" id="UP001375370"/>
    </source>
</evidence>
<evidence type="ECO:0000256" key="3">
    <source>
        <dbReference type="ARBA" id="ARBA00022692"/>
    </source>
</evidence>
<keyword evidence="4 6" id="KW-1133">Transmembrane helix</keyword>
<dbReference type="InterPro" id="IPR027379">
    <property type="entry name" value="CLS_N"/>
</dbReference>
<name>A0ABZ2J535_9CHLR</name>
<dbReference type="Proteomes" id="UP001375370">
    <property type="component" value="Chromosome"/>
</dbReference>
<keyword evidence="2" id="KW-1003">Cell membrane</keyword>
<evidence type="ECO:0000256" key="2">
    <source>
        <dbReference type="ARBA" id="ARBA00022475"/>
    </source>
</evidence>
<dbReference type="RefSeq" id="WP_338736807.1">
    <property type="nucleotide sequence ID" value="NZ_CP146612.1"/>
</dbReference>
<proteinExistence type="predicted"/>
<evidence type="ECO:0000256" key="6">
    <source>
        <dbReference type="SAM" id="Phobius"/>
    </source>
</evidence>
<keyword evidence="9" id="KW-1185">Reference proteome</keyword>